<sequence length="546" mass="56715">MLVKSIIATALLSLSGVASASEIAFYWGQAAAKPQERLANYCKKGDADIFILSFMDEFSGPSSMELNFPGVCGNSTTSSGLLKCPEIAEDIQTCQKTYGKKVFLSLGGGAGKYGFASDSDAKEFAETLWNNFGAGSDVSSEDRPFGDSVVDGFDFDIKSGSDTGYAALATKLRSYYAQDSSKTYYISASPQCEYPDKYTGDLLANANVDYAFVQFYNGTCSVDGDFNWDAWAHYAAYNSTNDKIKIFLGLPGSPSSADSGYVDLDAIKSTVKGSIAQDDINFGGIMLWDASSAYSNDGFVEGVKEILASAGPSSVASYSSPVFTVEPSSAASSFGSTKATTLLTVYTSNPVSSGYETSTAYSQTSSTPSTTSDSALAASSIASSPATAAPSTTFSPVAAAPSITFSPVSAAPSTTSVPGTSSPSTTSVLTAAAPSTSVASSGYTDCSSLSGKAQAQCLNKNYAAGLYNGSAESCKEGEISCSSDGQFAICSQGAWSKSQCGEGSTCFAYTSGSSVEVTCNYETQKSSFTKRESIFGGFFKRSNVQH</sequence>
<reference evidence="1" key="1">
    <citation type="submission" date="2023-04" db="EMBL/GenBank/DDBJ databases">
        <title>Ambrosiozyma monospora NBRC 10751.</title>
        <authorList>
            <person name="Ichikawa N."/>
            <person name="Sato H."/>
            <person name="Tonouchi N."/>
        </authorList>
    </citation>
    <scope>NUCLEOTIDE SEQUENCE</scope>
    <source>
        <strain evidence="1">NBRC 10751</strain>
    </source>
</reference>
<evidence type="ECO:0000313" key="2">
    <source>
        <dbReference type="Proteomes" id="UP001165064"/>
    </source>
</evidence>
<protein>
    <submittedName>
        <fullName evidence="1">Unnamed protein product</fullName>
    </submittedName>
</protein>
<dbReference type="Proteomes" id="UP001165064">
    <property type="component" value="Unassembled WGS sequence"/>
</dbReference>
<dbReference type="EMBL" id="BSXS01001263">
    <property type="protein sequence ID" value="GME75635.1"/>
    <property type="molecule type" value="Genomic_DNA"/>
</dbReference>
<proteinExistence type="predicted"/>
<evidence type="ECO:0000313" key="1">
    <source>
        <dbReference type="EMBL" id="GME75635.1"/>
    </source>
</evidence>
<gene>
    <name evidence="1" type="ORF">Amon02_000224800</name>
</gene>
<organism evidence="1 2">
    <name type="scientific">Ambrosiozyma monospora</name>
    <name type="common">Yeast</name>
    <name type="synonym">Endomycopsis monosporus</name>
    <dbReference type="NCBI Taxonomy" id="43982"/>
    <lineage>
        <taxon>Eukaryota</taxon>
        <taxon>Fungi</taxon>
        <taxon>Dikarya</taxon>
        <taxon>Ascomycota</taxon>
        <taxon>Saccharomycotina</taxon>
        <taxon>Pichiomycetes</taxon>
        <taxon>Pichiales</taxon>
        <taxon>Pichiaceae</taxon>
        <taxon>Ambrosiozyma</taxon>
    </lineage>
</organism>
<keyword evidence="2" id="KW-1185">Reference proteome</keyword>
<name>A0ACB5SX02_AMBMO</name>
<accession>A0ACB5SX02</accession>
<comment type="caution">
    <text evidence="1">The sequence shown here is derived from an EMBL/GenBank/DDBJ whole genome shotgun (WGS) entry which is preliminary data.</text>
</comment>